<comment type="caution">
    <text evidence="1">The sequence shown here is derived from an EMBL/GenBank/DDBJ whole genome shotgun (WGS) entry which is preliminary data.</text>
</comment>
<evidence type="ECO:0000313" key="1">
    <source>
        <dbReference type="EMBL" id="EQD45338.1"/>
    </source>
</evidence>
<dbReference type="EMBL" id="AUZZ01006744">
    <property type="protein sequence ID" value="EQD45338.1"/>
    <property type="molecule type" value="Genomic_DNA"/>
</dbReference>
<reference evidence="1" key="1">
    <citation type="submission" date="2013-08" db="EMBL/GenBank/DDBJ databases">
        <authorList>
            <person name="Mendez C."/>
            <person name="Richter M."/>
            <person name="Ferrer M."/>
            <person name="Sanchez J."/>
        </authorList>
    </citation>
    <scope>NUCLEOTIDE SEQUENCE</scope>
</reference>
<dbReference type="AlphaFoldDB" id="T0ZKY6"/>
<organism evidence="1">
    <name type="scientific">mine drainage metagenome</name>
    <dbReference type="NCBI Taxonomy" id="410659"/>
    <lineage>
        <taxon>unclassified sequences</taxon>
        <taxon>metagenomes</taxon>
        <taxon>ecological metagenomes</taxon>
    </lineage>
</organism>
<reference evidence="1" key="2">
    <citation type="journal article" date="2014" name="ISME J.">
        <title>Microbial stratification in low pH oxic and suboxic macroscopic growths along an acid mine drainage.</title>
        <authorList>
            <person name="Mendez-Garcia C."/>
            <person name="Mesa V."/>
            <person name="Sprenger R.R."/>
            <person name="Richter M."/>
            <person name="Diez M.S."/>
            <person name="Solano J."/>
            <person name="Bargiela R."/>
            <person name="Golyshina O.V."/>
            <person name="Manteca A."/>
            <person name="Ramos J.L."/>
            <person name="Gallego J.R."/>
            <person name="Llorente I."/>
            <person name="Martins Dos Santos V.A."/>
            <person name="Jensen O.N."/>
            <person name="Pelaez A.I."/>
            <person name="Sanchez J."/>
            <person name="Ferrer M."/>
        </authorList>
    </citation>
    <scope>NUCLEOTIDE SEQUENCE</scope>
</reference>
<gene>
    <name evidence="1" type="ORF">B2A_09340</name>
</gene>
<protein>
    <submittedName>
        <fullName evidence="1">Uncharacterized protein</fullName>
    </submittedName>
</protein>
<name>T0ZKY6_9ZZZZ</name>
<proteinExistence type="predicted"/>
<accession>T0ZKY6</accession>
<sequence length="132" mass="13755">MDIQTIDQQYQQLQTQDQQVAQALQTLAGKLQSAAQGGDNSAREWLLDLREAALTIQAEQQQTTALLQAIHGMWQNQAQQAAANPVMAGFGGTPTGGAHPQQGGLMGALGGFLNSGFGRAIEMGAGFGSATT</sequence>